<dbReference type="PROSITE" id="PS51318">
    <property type="entry name" value="TAT"/>
    <property type="match status" value="1"/>
</dbReference>
<dbReference type="Pfam" id="PF01497">
    <property type="entry name" value="Peripla_BP_2"/>
    <property type="match status" value="1"/>
</dbReference>
<dbReference type="GO" id="GO:0030288">
    <property type="term" value="C:outer membrane-bounded periplasmic space"/>
    <property type="evidence" value="ECO:0007669"/>
    <property type="project" value="TreeGrafter"/>
</dbReference>
<sequence>MPLPSRRALLTGTIVAGVGAVLTACSGSDDGSAGAGGTASASGATIDTLFGEVQVPADPRTLIALGWGDAETVLALGGQVVATSDWLGFGGDGVGPWAQDLVTREPEQLGTQELSYEKIAALEPDVILNTRQSNAEAVQAELTKIAPTVGPPPGLKTSYGTPWRDQVHLVAAALGKQDEGAKLVSDLEAEFTRVAAANPAFAGRTVAVAAFYSGKFGAYVTGDGRVDFMTELGFTQSPKVQALAKDDSFYVELSDEQLDQLDADLVVVFPIGATAAEITANPGIQNLPATKDGRIVVFDDTTLSNAFSSGTTLGLGYALDHAVPLFAQALA</sequence>
<dbReference type="SUPFAM" id="SSF53807">
    <property type="entry name" value="Helical backbone' metal receptor"/>
    <property type="match status" value="1"/>
</dbReference>
<dbReference type="InterPro" id="IPR051313">
    <property type="entry name" value="Bact_iron-sidero_bind"/>
</dbReference>
<reference evidence="6 7" key="1">
    <citation type="submission" date="2018-03" db="EMBL/GenBank/DDBJ databases">
        <title>Genomic Encyclopedia of Archaeal and Bacterial Type Strains, Phase II (KMG-II): from individual species to whole genera.</title>
        <authorList>
            <person name="Goeker M."/>
        </authorList>
    </citation>
    <scope>NUCLEOTIDE SEQUENCE [LARGE SCALE GENOMIC DNA]</scope>
    <source>
        <strain evidence="6 7">DSM 19711</strain>
    </source>
</reference>
<organism evidence="6 7">
    <name type="scientific">Kineococcus rhizosphaerae</name>
    <dbReference type="NCBI Taxonomy" id="559628"/>
    <lineage>
        <taxon>Bacteria</taxon>
        <taxon>Bacillati</taxon>
        <taxon>Actinomycetota</taxon>
        <taxon>Actinomycetes</taxon>
        <taxon>Kineosporiales</taxon>
        <taxon>Kineosporiaceae</taxon>
        <taxon>Kineococcus</taxon>
    </lineage>
</organism>
<dbReference type="InterPro" id="IPR002491">
    <property type="entry name" value="ABC_transptr_periplasmic_BD"/>
</dbReference>
<dbReference type="EMBL" id="PVZF01000003">
    <property type="protein sequence ID" value="PRY16885.1"/>
    <property type="molecule type" value="Genomic_DNA"/>
</dbReference>
<comment type="subcellular location">
    <subcellularLocation>
        <location evidence="1">Cell envelope</location>
    </subcellularLocation>
</comment>
<dbReference type="Gene3D" id="3.40.50.1980">
    <property type="entry name" value="Nitrogenase molybdenum iron protein domain"/>
    <property type="match status" value="2"/>
</dbReference>
<evidence type="ECO:0000256" key="4">
    <source>
        <dbReference type="ARBA" id="ARBA00022729"/>
    </source>
</evidence>
<dbReference type="Proteomes" id="UP000238083">
    <property type="component" value="Unassembled WGS sequence"/>
</dbReference>
<evidence type="ECO:0000313" key="6">
    <source>
        <dbReference type="EMBL" id="PRY16885.1"/>
    </source>
</evidence>
<dbReference type="PANTHER" id="PTHR30532">
    <property type="entry name" value="IRON III DICITRATE-BINDING PERIPLASMIC PROTEIN"/>
    <property type="match status" value="1"/>
</dbReference>
<evidence type="ECO:0000259" key="5">
    <source>
        <dbReference type="PROSITE" id="PS50983"/>
    </source>
</evidence>
<dbReference type="RefSeq" id="WP_106209185.1">
    <property type="nucleotide sequence ID" value="NZ_PVZF01000003.1"/>
</dbReference>
<evidence type="ECO:0000256" key="2">
    <source>
        <dbReference type="ARBA" id="ARBA00008814"/>
    </source>
</evidence>
<gene>
    <name evidence="6" type="ORF">CLV37_103317</name>
</gene>
<keyword evidence="4" id="KW-0732">Signal</keyword>
<dbReference type="CDD" id="cd01146">
    <property type="entry name" value="FhuD"/>
    <property type="match status" value="1"/>
</dbReference>
<evidence type="ECO:0000256" key="3">
    <source>
        <dbReference type="ARBA" id="ARBA00022448"/>
    </source>
</evidence>
<keyword evidence="3" id="KW-0813">Transport</keyword>
<evidence type="ECO:0000313" key="7">
    <source>
        <dbReference type="Proteomes" id="UP000238083"/>
    </source>
</evidence>
<dbReference type="AlphaFoldDB" id="A0A2T0R6T3"/>
<keyword evidence="7" id="KW-1185">Reference proteome</keyword>
<accession>A0A2T0R6T3</accession>
<evidence type="ECO:0000256" key="1">
    <source>
        <dbReference type="ARBA" id="ARBA00004196"/>
    </source>
</evidence>
<name>A0A2T0R6T3_9ACTN</name>
<dbReference type="PANTHER" id="PTHR30532:SF24">
    <property type="entry name" value="FERRIC ENTEROBACTIN-BINDING PERIPLASMIC PROTEIN FEPB"/>
    <property type="match status" value="1"/>
</dbReference>
<dbReference type="OrthoDB" id="1846031at2"/>
<dbReference type="InterPro" id="IPR006311">
    <property type="entry name" value="TAT_signal"/>
</dbReference>
<comment type="similarity">
    <text evidence="2">Belongs to the bacterial solute-binding protein 8 family.</text>
</comment>
<dbReference type="PROSITE" id="PS51257">
    <property type="entry name" value="PROKAR_LIPOPROTEIN"/>
    <property type="match status" value="1"/>
</dbReference>
<dbReference type="GO" id="GO:1901678">
    <property type="term" value="P:iron coordination entity transport"/>
    <property type="evidence" value="ECO:0007669"/>
    <property type="project" value="UniProtKB-ARBA"/>
</dbReference>
<comment type="caution">
    <text evidence="6">The sequence shown here is derived from an EMBL/GenBank/DDBJ whole genome shotgun (WGS) entry which is preliminary data.</text>
</comment>
<protein>
    <submittedName>
        <fullName evidence="6">Iron complex transport system substrate-binding protein</fullName>
    </submittedName>
</protein>
<proteinExistence type="inferred from homology"/>
<dbReference type="PROSITE" id="PS50983">
    <property type="entry name" value="FE_B12_PBP"/>
    <property type="match status" value="1"/>
</dbReference>
<feature type="domain" description="Fe/B12 periplasmic-binding" evidence="5">
    <location>
        <begin position="61"/>
        <end position="330"/>
    </location>
</feature>